<reference evidence="9" key="1">
    <citation type="submission" date="2016-02" db="EMBL/GenBank/DDBJ databases">
        <authorList>
            <person name="Dunlap C."/>
        </authorList>
    </citation>
    <scope>NUCLEOTIDE SEQUENCE [LARGE SCALE GENOMIC DNA]</scope>
    <source>
        <strain evidence="9">NRRL B-41092</strain>
    </source>
</reference>
<protein>
    <recommendedName>
        <fullName evidence="6">TVP38/TMEM64 family membrane protein</fullName>
    </recommendedName>
</protein>
<dbReference type="OrthoDB" id="2381682at2"/>
<dbReference type="RefSeq" id="WP_061521874.1">
    <property type="nucleotide sequence ID" value="NZ_JARLZY010000025.1"/>
</dbReference>
<evidence type="ECO:0000256" key="3">
    <source>
        <dbReference type="ARBA" id="ARBA00022692"/>
    </source>
</evidence>
<dbReference type="EMBL" id="LSBA01000017">
    <property type="protein sequence ID" value="KXZ18420.1"/>
    <property type="molecule type" value="Genomic_DNA"/>
</dbReference>
<evidence type="ECO:0000313" key="9">
    <source>
        <dbReference type="Proteomes" id="UP000075430"/>
    </source>
</evidence>
<comment type="subcellular location">
    <subcellularLocation>
        <location evidence="1 6">Cell membrane</location>
        <topology evidence="1 6">Multi-pass membrane protein</topology>
    </subcellularLocation>
</comment>
<feature type="transmembrane region" description="Helical" evidence="6">
    <location>
        <begin position="178"/>
        <end position="196"/>
    </location>
</feature>
<keyword evidence="3 6" id="KW-0812">Transmembrane</keyword>
<gene>
    <name evidence="8" type="ORF">AXI58_16535</name>
</gene>
<proteinExistence type="inferred from homology"/>
<evidence type="ECO:0000256" key="2">
    <source>
        <dbReference type="ARBA" id="ARBA00022475"/>
    </source>
</evidence>
<dbReference type="Pfam" id="PF09335">
    <property type="entry name" value="VTT_dom"/>
    <property type="match status" value="1"/>
</dbReference>
<comment type="similarity">
    <text evidence="6">Belongs to the TVP38/TMEM64 family.</text>
</comment>
<keyword evidence="2 6" id="KW-1003">Cell membrane</keyword>
<accession>A0A150F6J8</accession>
<evidence type="ECO:0000256" key="6">
    <source>
        <dbReference type="RuleBase" id="RU366058"/>
    </source>
</evidence>
<sequence length="208" mass="22932">MIKKGLSLTVIIAVIVIGFMQKDVWLDLIKAGGMYAILLSMLLVAADVFFPIVPFAIIAALNGAVFGIVNGVWITLSGAMFGTMALFFLVRYGFRDWARKKLRAYPAVSHYEDSFHQHAFTAVLLGRLIPVIPSLAMNTVCGLSEIRWAVFFSASLIGKIPNIIIVTVAGASFTSNKLLSFGIYGMYMLVLMVIIYKKFPHFLKASKK</sequence>
<evidence type="ECO:0000259" key="7">
    <source>
        <dbReference type="Pfam" id="PF09335"/>
    </source>
</evidence>
<dbReference type="Proteomes" id="UP000075430">
    <property type="component" value="Unassembled WGS sequence"/>
</dbReference>
<evidence type="ECO:0000313" key="8">
    <source>
        <dbReference type="EMBL" id="KXZ18420.1"/>
    </source>
</evidence>
<feature type="domain" description="VTT" evidence="7">
    <location>
        <begin position="53"/>
        <end position="171"/>
    </location>
</feature>
<feature type="transmembrane region" description="Helical" evidence="6">
    <location>
        <begin position="6"/>
        <end position="25"/>
    </location>
</feature>
<feature type="transmembrane region" description="Helical" evidence="6">
    <location>
        <begin position="148"/>
        <end position="171"/>
    </location>
</feature>
<evidence type="ECO:0000256" key="1">
    <source>
        <dbReference type="ARBA" id="ARBA00004651"/>
    </source>
</evidence>
<dbReference type="PANTHER" id="PTHR12677:SF59">
    <property type="entry name" value="GOLGI APPARATUS MEMBRANE PROTEIN TVP38-RELATED"/>
    <property type="match status" value="1"/>
</dbReference>
<evidence type="ECO:0000256" key="5">
    <source>
        <dbReference type="ARBA" id="ARBA00023136"/>
    </source>
</evidence>
<keyword evidence="4 6" id="KW-1133">Transmembrane helix</keyword>
<feature type="transmembrane region" description="Helical" evidence="6">
    <location>
        <begin position="37"/>
        <end position="61"/>
    </location>
</feature>
<feature type="transmembrane region" description="Helical" evidence="6">
    <location>
        <begin position="73"/>
        <end position="94"/>
    </location>
</feature>
<dbReference type="InterPro" id="IPR015414">
    <property type="entry name" value="TMEM64"/>
</dbReference>
<organism evidence="8 9">
    <name type="scientific">Bacillus nakamurai</name>
    <dbReference type="NCBI Taxonomy" id="1793963"/>
    <lineage>
        <taxon>Bacteria</taxon>
        <taxon>Bacillati</taxon>
        <taxon>Bacillota</taxon>
        <taxon>Bacilli</taxon>
        <taxon>Bacillales</taxon>
        <taxon>Bacillaceae</taxon>
        <taxon>Bacillus</taxon>
    </lineage>
</organism>
<feature type="transmembrane region" description="Helical" evidence="6">
    <location>
        <begin position="115"/>
        <end position="136"/>
    </location>
</feature>
<dbReference type="STRING" id="1793963.AXI58_16535"/>
<name>A0A150F6J8_9BACI</name>
<dbReference type="GO" id="GO:0005886">
    <property type="term" value="C:plasma membrane"/>
    <property type="evidence" value="ECO:0007669"/>
    <property type="project" value="UniProtKB-SubCell"/>
</dbReference>
<keyword evidence="9" id="KW-1185">Reference proteome</keyword>
<dbReference type="PANTHER" id="PTHR12677">
    <property type="entry name" value="GOLGI APPARATUS MEMBRANE PROTEIN TVP38-RELATED"/>
    <property type="match status" value="1"/>
</dbReference>
<evidence type="ECO:0000256" key="4">
    <source>
        <dbReference type="ARBA" id="ARBA00022989"/>
    </source>
</evidence>
<dbReference type="AlphaFoldDB" id="A0A150F6J8"/>
<keyword evidence="5 6" id="KW-0472">Membrane</keyword>
<comment type="caution">
    <text evidence="8">The sequence shown here is derived from an EMBL/GenBank/DDBJ whole genome shotgun (WGS) entry which is preliminary data.</text>
</comment>
<dbReference type="InterPro" id="IPR032816">
    <property type="entry name" value="VTT_dom"/>
</dbReference>